<gene>
    <name evidence="11" type="ORF">OCBIM_22027067mg</name>
</gene>
<keyword evidence="4" id="KW-0158">Chromosome</keyword>
<keyword evidence="5" id="KW-0132">Cell division</keyword>
<sequence length="219" mass="25025">MAEADLENMKVEEYATQFFGFTPKSFCNGVYNAVNDYIMECMKAVETYLTEKCSDSLSEDQIETGTDLILHQYMDTFNRTFERFECYVLKNIFSIPSYILLNEDTPQMHQYTPQEESLLDAEIDDLKMKVWVLKGANAKLRNCLSEMEQSSKDVDLATVRLAALQDLMSKSGVSHPHESLQLTYENIEKGKKLIEKLVQESEEIAGPKTVSSTQTTDFC</sequence>
<dbReference type="GO" id="GO:0000070">
    <property type="term" value="P:mitotic sister chromatid segregation"/>
    <property type="evidence" value="ECO:0007669"/>
    <property type="project" value="TreeGrafter"/>
</dbReference>
<proteinExistence type="inferred from homology"/>
<dbReference type="Pfam" id="PF05859">
    <property type="entry name" value="Mis12"/>
    <property type="match status" value="1"/>
</dbReference>
<dbReference type="GO" id="GO:0005634">
    <property type="term" value="C:nucleus"/>
    <property type="evidence" value="ECO:0007669"/>
    <property type="project" value="InterPro"/>
</dbReference>
<evidence type="ECO:0000256" key="1">
    <source>
        <dbReference type="ARBA" id="ARBA00004629"/>
    </source>
</evidence>
<evidence type="ECO:0000256" key="9">
    <source>
        <dbReference type="ARBA" id="ARBA00023306"/>
    </source>
</evidence>
<reference evidence="11" key="1">
    <citation type="submission" date="2015-07" db="EMBL/GenBank/DDBJ databases">
        <title>MeaNS - Measles Nucleotide Surveillance Program.</title>
        <authorList>
            <person name="Tran T."/>
            <person name="Druce J."/>
        </authorList>
    </citation>
    <scope>NUCLEOTIDE SEQUENCE</scope>
    <source>
        <strain evidence="11">UCB-OBI-ISO-001</strain>
        <tissue evidence="11">Gonad</tissue>
    </source>
</reference>
<accession>A0A0L8GWQ7</accession>
<dbReference type="PANTHER" id="PTHR14527">
    <property type="entry name" value="PROTEIN MIS12 HOMOLOG"/>
    <property type="match status" value="1"/>
</dbReference>
<name>A0A0L8GWQ7_OCTBM</name>
<evidence type="ECO:0000256" key="2">
    <source>
        <dbReference type="ARBA" id="ARBA00008643"/>
    </source>
</evidence>
<keyword evidence="10" id="KW-0137">Centromere</keyword>
<dbReference type="GO" id="GO:0051382">
    <property type="term" value="P:kinetochore assembly"/>
    <property type="evidence" value="ECO:0007669"/>
    <property type="project" value="TreeGrafter"/>
</dbReference>
<dbReference type="OrthoDB" id="1884855at2759"/>
<keyword evidence="7" id="KW-0995">Kinetochore</keyword>
<keyword evidence="9" id="KW-0131">Cell cycle</keyword>
<organism evidence="11">
    <name type="scientific">Octopus bimaculoides</name>
    <name type="common">California two-spotted octopus</name>
    <dbReference type="NCBI Taxonomy" id="37653"/>
    <lineage>
        <taxon>Eukaryota</taxon>
        <taxon>Metazoa</taxon>
        <taxon>Spiralia</taxon>
        <taxon>Lophotrochozoa</taxon>
        <taxon>Mollusca</taxon>
        <taxon>Cephalopoda</taxon>
        <taxon>Coleoidea</taxon>
        <taxon>Octopodiformes</taxon>
        <taxon>Octopoda</taxon>
        <taxon>Incirrata</taxon>
        <taxon>Octopodidae</taxon>
        <taxon>Octopus</taxon>
    </lineage>
</organism>
<evidence type="ECO:0000256" key="5">
    <source>
        <dbReference type="ARBA" id="ARBA00022618"/>
    </source>
</evidence>
<evidence type="ECO:0000256" key="7">
    <source>
        <dbReference type="ARBA" id="ARBA00022838"/>
    </source>
</evidence>
<evidence type="ECO:0000256" key="4">
    <source>
        <dbReference type="ARBA" id="ARBA00022454"/>
    </source>
</evidence>
<evidence type="ECO:0000256" key="3">
    <source>
        <dbReference type="ARBA" id="ARBA00013793"/>
    </source>
</evidence>
<comment type="similarity">
    <text evidence="2">Belongs to the mis12 family.</text>
</comment>
<protein>
    <recommendedName>
        <fullName evidence="3">Protein MIS12 homolog</fullName>
    </recommendedName>
</protein>
<dbReference type="EMBL" id="KQ420174">
    <property type="protein sequence ID" value="KOF81040.1"/>
    <property type="molecule type" value="Genomic_DNA"/>
</dbReference>
<dbReference type="PANTHER" id="PTHR14527:SF2">
    <property type="entry name" value="PROTEIN MIS12 HOMOLOG"/>
    <property type="match status" value="1"/>
</dbReference>
<dbReference type="OMA" id="DYLFEMM"/>
<dbReference type="STRING" id="37653.A0A0L8GWQ7"/>
<dbReference type="InterPro" id="IPR008685">
    <property type="entry name" value="Centromere_Mis12"/>
</dbReference>
<keyword evidence="6" id="KW-0498">Mitosis</keyword>
<dbReference type="AlphaFoldDB" id="A0A0L8GWQ7"/>
<keyword evidence="8" id="KW-0175">Coiled coil</keyword>
<evidence type="ECO:0000256" key="8">
    <source>
        <dbReference type="ARBA" id="ARBA00023054"/>
    </source>
</evidence>
<dbReference type="GO" id="GO:0000444">
    <property type="term" value="C:MIS12/MIND type complex"/>
    <property type="evidence" value="ECO:0007669"/>
    <property type="project" value="TreeGrafter"/>
</dbReference>
<evidence type="ECO:0000256" key="10">
    <source>
        <dbReference type="ARBA" id="ARBA00023328"/>
    </source>
</evidence>
<comment type="subcellular location">
    <subcellularLocation>
        <location evidence="1">Chromosome</location>
        <location evidence="1">Centromere</location>
        <location evidence="1">Kinetochore</location>
    </subcellularLocation>
</comment>
<evidence type="ECO:0000313" key="11">
    <source>
        <dbReference type="EMBL" id="KOF81040.1"/>
    </source>
</evidence>
<evidence type="ECO:0000256" key="6">
    <source>
        <dbReference type="ARBA" id="ARBA00022776"/>
    </source>
</evidence>
<dbReference type="GO" id="GO:0051301">
    <property type="term" value="P:cell division"/>
    <property type="evidence" value="ECO:0007669"/>
    <property type="project" value="UniProtKB-KW"/>
</dbReference>